<dbReference type="AlphaFoldDB" id="Q9HKN0"/>
<dbReference type="eggNOG" id="arCOG01989">
    <property type="taxonomic scope" value="Archaea"/>
</dbReference>
<dbReference type="HOGENOM" id="CLU_196471_1_0_2"/>
<reference evidence="2 3" key="1">
    <citation type="journal article" date="2000" name="Nature">
        <title>The genome sequence of the thermoacidophilic scavenger Thermoplasma acidophilum.</title>
        <authorList>
            <person name="Ruepp A."/>
            <person name="Graml W."/>
            <person name="Santos-Martinez M.L."/>
            <person name="Koretke K.K."/>
            <person name="Volker C."/>
            <person name="Mewes H.W."/>
            <person name="Frishman D."/>
            <person name="Stocker S."/>
            <person name="Lupas A.N."/>
            <person name="Baumeister W."/>
        </authorList>
    </citation>
    <scope>NUCLEOTIDE SEQUENCE [LARGE SCALE GENOMIC DNA]</scope>
    <source>
        <strain evidence="3">ATCC 25905 / DSM 1728 / JCM 9062 / NBRC 15155 / AMRC-C165</strain>
    </source>
</reference>
<evidence type="ECO:0000259" key="1">
    <source>
        <dbReference type="Pfam" id="PF07754"/>
    </source>
</evidence>
<organism evidence="2 3">
    <name type="scientific">Thermoplasma acidophilum (strain ATCC 25905 / DSM 1728 / JCM 9062 / NBRC 15155 / AMRC-C165)</name>
    <dbReference type="NCBI Taxonomy" id="273075"/>
    <lineage>
        <taxon>Archaea</taxon>
        <taxon>Methanobacteriati</taxon>
        <taxon>Thermoplasmatota</taxon>
        <taxon>Thermoplasmata</taxon>
        <taxon>Thermoplasmatales</taxon>
        <taxon>Thermoplasmataceae</taxon>
        <taxon>Thermoplasma</taxon>
    </lineage>
</organism>
<dbReference type="PaxDb" id="273075-Ta0567"/>
<dbReference type="PANTHER" id="PTHR40733:SF1">
    <property type="entry name" value="SMALL ZINC FINGER PROTEIN HVO-2753-LIKE ZINC-BINDING POCKET DOMAIN-CONTAINING PROTEIN"/>
    <property type="match status" value="1"/>
</dbReference>
<dbReference type="RefSeq" id="WP_010900992.1">
    <property type="nucleotide sequence ID" value="NC_002578.1"/>
</dbReference>
<accession>Q9HKN0</accession>
<dbReference type="NCBIfam" id="NF011481">
    <property type="entry name" value="PRK14890.1"/>
    <property type="match status" value="1"/>
</dbReference>
<proteinExistence type="predicted"/>
<dbReference type="Proteomes" id="UP000001024">
    <property type="component" value="Chromosome"/>
</dbReference>
<dbReference type="Gene3D" id="2.20.28.10">
    <property type="match status" value="1"/>
</dbReference>
<dbReference type="InterPro" id="IPR011668">
    <property type="entry name" value="HVO_2753-like_ZBP"/>
</dbReference>
<dbReference type="STRING" id="273075.gene:9571787"/>
<name>Q9HKN0_THEAC</name>
<feature type="domain" description="Small zinc finger protein HVO-2753-like zinc-binding pocket" evidence="1">
    <location>
        <begin position="7"/>
        <end position="51"/>
    </location>
</feature>
<evidence type="ECO:0000313" key="3">
    <source>
        <dbReference type="Proteomes" id="UP000001024"/>
    </source>
</evidence>
<dbReference type="PANTHER" id="PTHR40733">
    <property type="entry name" value="ZINC-RIBBON RNA-BINDING PROTEIN INVOLVED IN TRANSLATION-RELATED"/>
    <property type="match status" value="1"/>
</dbReference>
<dbReference type="EMBL" id="AL445064">
    <property type="protein sequence ID" value="CAC11707.1"/>
    <property type="molecule type" value="Genomic_DNA"/>
</dbReference>
<keyword evidence="3" id="KW-1185">Reference proteome</keyword>
<dbReference type="InterPro" id="IPR044720">
    <property type="entry name" value="HVO_2753-like"/>
</dbReference>
<evidence type="ECO:0000313" key="2">
    <source>
        <dbReference type="EMBL" id="CAC11707.1"/>
    </source>
</evidence>
<gene>
    <name evidence="2" type="ordered locus">Ta0567</name>
</gene>
<dbReference type="InParanoid" id="Q9HKN0"/>
<sequence>MVYKETCTSCGVGLIDEGYSVFLCPNCGNEVIGRCKTCREHSTPYVCDNCGFQGP</sequence>
<dbReference type="OrthoDB" id="35104at2157"/>
<dbReference type="EnsemblBacteria" id="CAC11707">
    <property type="protein sequence ID" value="CAC11707"/>
    <property type="gene ID" value="CAC11707"/>
</dbReference>
<protein>
    <recommendedName>
        <fullName evidence="1">Small zinc finger protein HVO-2753-like zinc-binding pocket domain-containing protein</fullName>
    </recommendedName>
</protein>
<dbReference type="Pfam" id="PF07754">
    <property type="entry name" value="HVO_2753_ZBP"/>
    <property type="match status" value="1"/>
</dbReference>
<dbReference type="KEGG" id="tac:Ta0567"/>